<organism evidence="4">
    <name type="scientific">Strongyloides ratti</name>
    <name type="common">Parasitic roundworm</name>
    <dbReference type="NCBI Taxonomy" id="34506"/>
    <lineage>
        <taxon>Eukaryota</taxon>
        <taxon>Metazoa</taxon>
        <taxon>Ecdysozoa</taxon>
        <taxon>Nematoda</taxon>
        <taxon>Chromadorea</taxon>
        <taxon>Rhabditida</taxon>
        <taxon>Tylenchina</taxon>
        <taxon>Panagrolaimomorpha</taxon>
        <taxon>Strongyloidoidea</taxon>
        <taxon>Strongyloididae</taxon>
        <taxon>Strongyloides</taxon>
    </lineage>
</organism>
<evidence type="ECO:0000313" key="7">
    <source>
        <dbReference type="WormBase" id="SRAE_2000214000"/>
    </source>
</evidence>
<dbReference type="WormBase" id="SRAE_2000214000">
    <property type="protein sequence ID" value="SRP09457"/>
    <property type="gene ID" value="WBGene00262349"/>
</dbReference>
<dbReference type="PROSITE" id="PS51670">
    <property type="entry name" value="SHKT"/>
    <property type="match status" value="3"/>
</dbReference>
<evidence type="ECO:0000256" key="2">
    <source>
        <dbReference type="SAM" id="SignalP"/>
    </source>
</evidence>
<dbReference type="PROSITE" id="PS51257">
    <property type="entry name" value="PROKAR_LIPOPROTEIN"/>
    <property type="match status" value="1"/>
</dbReference>
<accession>A0A090LH68</accession>
<sequence length="252" mass="28849">MKLFIIILLIKIFIINIYGAGSCDYEIATSICTQFQDIGTPANPLIIYRCRSNGRTLWCREEYDAAGAPTNYCCSNIRNFNTALDELEDLFNNDRFGTPLDPDEYTTCVDNYPNCKNMLQYCNVVIHQTNMKTNCALSCNFCGPNVGLPVKVQNLKKQCIDNPTANCYKLKYLCQDTNYYDFMVKECPVTCNKCSDPLDWNNQTSTASTPTRTIIICYDRDKKCPTSRSFCNNSIKKNYYRHACKRSCGYCH</sequence>
<feature type="disulfide bond" evidence="1">
    <location>
        <begin position="108"/>
        <end position="142"/>
    </location>
</feature>
<dbReference type="InterPro" id="IPR003582">
    <property type="entry name" value="ShKT_dom"/>
</dbReference>
<dbReference type="EMBL" id="LN609529">
    <property type="protein sequence ID" value="CEF67478.1"/>
    <property type="molecule type" value="Genomic_DNA"/>
</dbReference>
<feature type="domain" description="ShKT" evidence="3">
    <location>
        <begin position="217"/>
        <end position="251"/>
    </location>
</feature>
<dbReference type="PANTHER" id="PTHR21724:SF109">
    <property type="entry name" value="SHKT DOMAIN-CONTAINING PROTEIN"/>
    <property type="match status" value="1"/>
</dbReference>
<evidence type="ECO:0000259" key="3">
    <source>
        <dbReference type="PROSITE" id="PS51670"/>
    </source>
</evidence>
<evidence type="ECO:0000313" key="6">
    <source>
        <dbReference type="WBParaSite" id="SRAE_2000214000.1"/>
    </source>
</evidence>
<dbReference type="PANTHER" id="PTHR21724">
    <property type="entry name" value="SHKT DOMAIN-CONTAINING PROTEIN"/>
    <property type="match status" value="1"/>
</dbReference>
<feature type="signal peptide" evidence="2">
    <location>
        <begin position="1"/>
        <end position="19"/>
    </location>
</feature>
<dbReference type="CTD" id="36379843"/>
<evidence type="ECO:0000313" key="4">
    <source>
        <dbReference type="EMBL" id="CEF67478.1"/>
    </source>
</evidence>
<feature type="disulfide bond" evidence="1">
    <location>
        <begin position="217"/>
        <end position="251"/>
    </location>
</feature>
<dbReference type="OrthoDB" id="5855340at2759"/>
<keyword evidence="1" id="KW-1015">Disulfide bond</keyword>
<reference evidence="4 5" key="1">
    <citation type="submission" date="2014-09" db="EMBL/GenBank/DDBJ databases">
        <authorList>
            <person name="Martin A.A."/>
        </authorList>
    </citation>
    <scope>NUCLEOTIDE SEQUENCE</scope>
    <source>
        <strain evidence="5">ED321</strain>
        <strain evidence="4">ED321 Heterogonic</strain>
    </source>
</reference>
<feature type="domain" description="ShKT" evidence="3">
    <location>
        <begin position="159"/>
        <end position="194"/>
    </location>
</feature>
<comment type="caution">
    <text evidence="1">Lacks conserved residue(s) required for the propagation of feature annotation.</text>
</comment>
<gene>
    <name evidence="4 6 7" type="ORF">SRAE_2000214000</name>
</gene>
<dbReference type="Gene3D" id="1.10.10.1940">
    <property type="match status" value="3"/>
</dbReference>
<dbReference type="Proteomes" id="UP000035682">
    <property type="component" value="Unplaced"/>
</dbReference>
<dbReference type="WBParaSite" id="SRAE_2000214000.1">
    <property type="protein sequence ID" value="SRAE_2000214000.1"/>
    <property type="gene ID" value="WBGene00262349"/>
</dbReference>
<feature type="chain" id="PRO_5015030860" evidence="2">
    <location>
        <begin position="20"/>
        <end position="252"/>
    </location>
</feature>
<dbReference type="RefSeq" id="XP_024506678.1">
    <property type="nucleotide sequence ID" value="XM_024653176.1"/>
</dbReference>
<feature type="domain" description="ShKT" evidence="3">
    <location>
        <begin position="108"/>
        <end position="142"/>
    </location>
</feature>
<proteinExistence type="predicted"/>
<name>A0A090LH68_STRRB</name>
<keyword evidence="5" id="KW-1185">Reference proteome</keyword>
<evidence type="ECO:0000313" key="5">
    <source>
        <dbReference type="Proteomes" id="UP000035682"/>
    </source>
</evidence>
<evidence type="ECO:0000256" key="1">
    <source>
        <dbReference type="PROSITE-ProRule" id="PRU01005"/>
    </source>
</evidence>
<dbReference type="Pfam" id="PF01549">
    <property type="entry name" value="ShK"/>
    <property type="match status" value="3"/>
</dbReference>
<dbReference type="AlphaFoldDB" id="A0A090LH68"/>
<dbReference type="GeneID" id="36379843"/>
<dbReference type="SMART" id="SM00254">
    <property type="entry name" value="ShKT"/>
    <property type="match status" value="3"/>
</dbReference>
<keyword evidence="2" id="KW-0732">Signal</keyword>
<reference evidence="6" key="2">
    <citation type="submission" date="2020-12" db="UniProtKB">
        <authorList>
            <consortium name="WormBaseParasite"/>
        </authorList>
    </citation>
    <scope>IDENTIFICATION</scope>
</reference>
<protein>
    <submittedName>
        <fullName evidence="4 6">ShKT domain-containing protein</fullName>
    </submittedName>
</protein>